<organism evidence="2 3">
    <name type="scientific">Elysia marginata</name>
    <dbReference type="NCBI Taxonomy" id="1093978"/>
    <lineage>
        <taxon>Eukaryota</taxon>
        <taxon>Metazoa</taxon>
        <taxon>Spiralia</taxon>
        <taxon>Lophotrochozoa</taxon>
        <taxon>Mollusca</taxon>
        <taxon>Gastropoda</taxon>
        <taxon>Heterobranchia</taxon>
        <taxon>Euthyneura</taxon>
        <taxon>Panpulmonata</taxon>
        <taxon>Sacoglossa</taxon>
        <taxon>Placobranchoidea</taxon>
        <taxon>Plakobranchidae</taxon>
        <taxon>Elysia</taxon>
    </lineage>
</organism>
<dbReference type="Pfam" id="PF13966">
    <property type="entry name" value="zf-RVT"/>
    <property type="match status" value="1"/>
</dbReference>
<evidence type="ECO:0000313" key="2">
    <source>
        <dbReference type="EMBL" id="GFR62990.1"/>
    </source>
</evidence>
<feature type="domain" description="Reverse transcriptase zinc-binding" evidence="1">
    <location>
        <begin position="122"/>
        <end position="186"/>
    </location>
</feature>
<accession>A0AAV4ERG6</accession>
<dbReference type="InterPro" id="IPR026960">
    <property type="entry name" value="RVT-Znf"/>
</dbReference>
<dbReference type="EMBL" id="BMAT01010897">
    <property type="protein sequence ID" value="GFR62990.1"/>
    <property type="molecule type" value="Genomic_DNA"/>
</dbReference>
<comment type="caution">
    <text evidence="2">The sequence shown here is derived from an EMBL/GenBank/DDBJ whole genome shotgun (WGS) entry which is preliminary data.</text>
</comment>
<dbReference type="AlphaFoldDB" id="A0AAV4ERG6"/>
<name>A0AAV4ERG6_9GAST</name>
<reference evidence="2 3" key="1">
    <citation type="journal article" date="2021" name="Elife">
        <title>Chloroplast acquisition without the gene transfer in kleptoplastic sea slugs, Plakobranchus ocellatus.</title>
        <authorList>
            <person name="Maeda T."/>
            <person name="Takahashi S."/>
            <person name="Yoshida T."/>
            <person name="Shimamura S."/>
            <person name="Takaki Y."/>
            <person name="Nagai Y."/>
            <person name="Toyoda A."/>
            <person name="Suzuki Y."/>
            <person name="Arimoto A."/>
            <person name="Ishii H."/>
            <person name="Satoh N."/>
            <person name="Nishiyama T."/>
            <person name="Hasebe M."/>
            <person name="Maruyama T."/>
            <person name="Minagawa J."/>
            <person name="Obokata J."/>
            <person name="Shigenobu S."/>
        </authorList>
    </citation>
    <scope>NUCLEOTIDE SEQUENCE [LARGE SCALE GENOMIC DNA]</scope>
</reference>
<dbReference type="Proteomes" id="UP000762676">
    <property type="component" value="Unassembled WGS sequence"/>
</dbReference>
<evidence type="ECO:0000313" key="3">
    <source>
        <dbReference type="Proteomes" id="UP000762676"/>
    </source>
</evidence>
<evidence type="ECO:0000259" key="1">
    <source>
        <dbReference type="Pfam" id="PF13966"/>
    </source>
</evidence>
<proteinExistence type="predicted"/>
<gene>
    <name evidence="2" type="ORF">ElyMa_005473000</name>
</gene>
<protein>
    <submittedName>
        <fullName evidence="2">Polyprotein</fullName>
    </submittedName>
</protein>
<sequence>MKSILEEYKCEKVRLVTMLEESDDLVVKTVQPSIRTDRKWKVEEAIDKANECLKMKEVIGQTQTERKGLGSSSVKWWSKTEDKEKRDTIMDEVRQRKDFRTIQRAVQQFQQGQWMDWDSAIQRFLTWKDIWQMTPPRISFFIRSVYDLLPSNANLIHWGKKDDPTCPLCHGRQTTEHVLSSCKVALSQGPYTWRHNRVLQGLASVISTAKGQFKPPSPSFTIFTTEGGIKTWCGRSNTASTQRKGLLDG</sequence>
<keyword evidence="3" id="KW-1185">Reference proteome</keyword>